<organism evidence="1 2">
    <name type="scientific">Cystobacter ferrugineus</name>
    <dbReference type="NCBI Taxonomy" id="83449"/>
    <lineage>
        <taxon>Bacteria</taxon>
        <taxon>Pseudomonadati</taxon>
        <taxon>Myxococcota</taxon>
        <taxon>Myxococcia</taxon>
        <taxon>Myxococcales</taxon>
        <taxon>Cystobacterineae</taxon>
        <taxon>Archangiaceae</taxon>
        <taxon>Cystobacter</taxon>
    </lineage>
</organism>
<dbReference type="EMBL" id="MPIN01000009">
    <property type="protein sequence ID" value="OJH36778.1"/>
    <property type="molecule type" value="Genomic_DNA"/>
</dbReference>
<reference evidence="2" key="1">
    <citation type="submission" date="2016-11" db="EMBL/GenBank/DDBJ databases">
        <authorList>
            <person name="Shukria A."/>
            <person name="Stevens D.C."/>
        </authorList>
    </citation>
    <scope>NUCLEOTIDE SEQUENCE [LARGE SCALE GENOMIC DNA]</scope>
    <source>
        <strain evidence="2">Cbfe23</strain>
    </source>
</reference>
<keyword evidence="2" id="KW-1185">Reference proteome</keyword>
<reference evidence="1 2" key="2">
    <citation type="submission" date="2016-12" db="EMBL/GenBank/DDBJ databases">
        <title>Draft Genome Sequence of Cystobacter ferrugineus Strain Cbfe23.</title>
        <authorList>
            <person name="Akbar S."/>
            <person name="Dowd S.E."/>
            <person name="Stevens D.C."/>
        </authorList>
    </citation>
    <scope>NUCLEOTIDE SEQUENCE [LARGE SCALE GENOMIC DNA]</scope>
    <source>
        <strain evidence="1 2">Cbfe23</strain>
    </source>
</reference>
<dbReference type="Proteomes" id="UP000182229">
    <property type="component" value="Unassembled WGS sequence"/>
</dbReference>
<proteinExistence type="predicted"/>
<dbReference type="STRING" id="83449.BON30_30185"/>
<dbReference type="AlphaFoldDB" id="A0A1L9B3E9"/>
<name>A0A1L9B3E9_9BACT</name>
<sequence>MSSILPPVVWNGRFVPTLEAIVFMRDQIRSGVMLEMFIGRLDVRALSSFADGIHFHQFCCGQKDEQYMAFIDWLRDVCGEFPSPGGWQEKYLADAGGDHRAAIMRFLDRCAEFVTLSKGR</sequence>
<evidence type="ECO:0000313" key="1">
    <source>
        <dbReference type="EMBL" id="OJH36778.1"/>
    </source>
</evidence>
<dbReference type="OrthoDB" id="5518396at2"/>
<protein>
    <submittedName>
        <fullName evidence="1">Uncharacterized protein</fullName>
    </submittedName>
</protein>
<gene>
    <name evidence="1" type="ORF">BON30_30185</name>
</gene>
<evidence type="ECO:0000313" key="2">
    <source>
        <dbReference type="Proteomes" id="UP000182229"/>
    </source>
</evidence>
<comment type="caution">
    <text evidence="1">The sequence shown here is derived from an EMBL/GenBank/DDBJ whole genome shotgun (WGS) entry which is preliminary data.</text>
</comment>
<accession>A0A1L9B3E9</accession>
<dbReference type="RefSeq" id="WP_071901934.1">
    <property type="nucleotide sequence ID" value="NZ_MPIN01000009.1"/>
</dbReference>